<keyword evidence="7" id="KW-1185">Reference proteome</keyword>
<dbReference type="SUPFAM" id="SSF88946">
    <property type="entry name" value="Sigma2 domain of RNA polymerase sigma factors"/>
    <property type="match status" value="1"/>
</dbReference>
<dbReference type="SUPFAM" id="SSF88659">
    <property type="entry name" value="Sigma3 and sigma4 domains of RNA polymerase sigma factors"/>
    <property type="match status" value="1"/>
</dbReference>
<dbReference type="InterPro" id="IPR053812">
    <property type="entry name" value="HTH_Sigma70_ECF-like"/>
</dbReference>
<protein>
    <submittedName>
        <fullName evidence="6">ECF RNA polymerase sigma factor SigD</fullName>
    </submittedName>
</protein>
<sequence length="214" mass="23934">MIPHSSDSIERLIAQARAGDNSALGNVLESFQAYLKLLARLRLNHQLRGKVSPSDVVQETFLSAKKAFGQFRGQSERELMAWLRSILATEIAGQARYYTRDRRDIAREKRLREELDQTSAGLSRGVVDPGASPIAIAAKRESEVMVADALSQLCDDHREVIIRHNFQYQTFPEVAQAMGRSTAAVKSLWVRALANMRRAIDGDNESTQSFEESS</sequence>
<proteinExistence type="inferred from homology"/>
<evidence type="ECO:0000256" key="4">
    <source>
        <dbReference type="ARBA" id="ARBA00023163"/>
    </source>
</evidence>
<dbReference type="NCBIfam" id="TIGR02984">
    <property type="entry name" value="Sig-70_plancto1"/>
    <property type="match status" value="1"/>
</dbReference>
<dbReference type="Pfam" id="PF07638">
    <property type="entry name" value="Sigma70_ECF"/>
    <property type="match status" value="1"/>
</dbReference>
<organism evidence="6 7">
    <name type="scientific">Stieleria magnilauensis</name>
    <dbReference type="NCBI Taxonomy" id="2527963"/>
    <lineage>
        <taxon>Bacteria</taxon>
        <taxon>Pseudomonadati</taxon>
        <taxon>Planctomycetota</taxon>
        <taxon>Planctomycetia</taxon>
        <taxon>Pirellulales</taxon>
        <taxon>Pirellulaceae</taxon>
        <taxon>Stieleria</taxon>
    </lineage>
</organism>
<dbReference type="Gene3D" id="1.10.10.10">
    <property type="entry name" value="Winged helix-like DNA-binding domain superfamily/Winged helix DNA-binding domain"/>
    <property type="match status" value="1"/>
</dbReference>
<dbReference type="InterPro" id="IPR014326">
    <property type="entry name" value="RNA_pol_sigma-70_Plancto"/>
</dbReference>
<evidence type="ECO:0000259" key="5">
    <source>
        <dbReference type="Pfam" id="PF07638"/>
    </source>
</evidence>
<dbReference type="InterPro" id="IPR013324">
    <property type="entry name" value="RNA_pol_sigma_r3/r4-like"/>
</dbReference>
<keyword evidence="4" id="KW-0804">Transcription</keyword>
<feature type="domain" description="RNA polymerase sigma-70 ECF-like HTH" evidence="5">
    <location>
        <begin position="8"/>
        <end position="199"/>
    </location>
</feature>
<dbReference type="InterPro" id="IPR014284">
    <property type="entry name" value="RNA_pol_sigma-70_dom"/>
</dbReference>
<dbReference type="Proteomes" id="UP000318081">
    <property type="component" value="Chromosome"/>
</dbReference>
<dbReference type="CDD" id="cd06171">
    <property type="entry name" value="Sigma70_r4"/>
    <property type="match status" value="1"/>
</dbReference>
<dbReference type="Gene3D" id="1.10.1740.10">
    <property type="match status" value="1"/>
</dbReference>
<comment type="similarity">
    <text evidence="1">Belongs to the sigma-70 factor family. ECF subfamily.</text>
</comment>
<evidence type="ECO:0000313" key="6">
    <source>
        <dbReference type="EMBL" id="QDV88553.1"/>
    </source>
</evidence>
<name>A0ABX5Y2P2_9BACT</name>
<dbReference type="RefSeq" id="WP_145220932.1">
    <property type="nucleotide sequence ID" value="NZ_CP036432.1"/>
</dbReference>
<dbReference type="InterPro" id="IPR013325">
    <property type="entry name" value="RNA_pol_sigma_r2"/>
</dbReference>
<keyword evidence="2" id="KW-0805">Transcription regulation</keyword>
<dbReference type="PANTHER" id="PTHR43133:SF51">
    <property type="entry name" value="RNA POLYMERASE SIGMA FACTOR"/>
    <property type="match status" value="1"/>
</dbReference>
<gene>
    <name evidence="6" type="primary">sigD_5</name>
    <name evidence="6" type="ORF">TBK1r_75880</name>
</gene>
<dbReference type="InterPro" id="IPR036388">
    <property type="entry name" value="WH-like_DNA-bd_sf"/>
</dbReference>
<reference evidence="6 7" key="1">
    <citation type="submission" date="2019-02" db="EMBL/GenBank/DDBJ databases">
        <title>Deep-cultivation of Planctomycetes and their phenomic and genomic characterization uncovers novel biology.</title>
        <authorList>
            <person name="Wiegand S."/>
            <person name="Jogler M."/>
            <person name="Boedeker C."/>
            <person name="Pinto D."/>
            <person name="Vollmers J."/>
            <person name="Rivas-Marin E."/>
            <person name="Kohn T."/>
            <person name="Peeters S.H."/>
            <person name="Heuer A."/>
            <person name="Rast P."/>
            <person name="Oberbeckmann S."/>
            <person name="Bunk B."/>
            <person name="Jeske O."/>
            <person name="Meyerdierks A."/>
            <person name="Storesund J.E."/>
            <person name="Kallscheuer N."/>
            <person name="Luecker S."/>
            <person name="Lage O.M."/>
            <person name="Pohl T."/>
            <person name="Merkel B.J."/>
            <person name="Hornburger P."/>
            <person name="Mueller R.-W."/>
            <person name="Bruemmer F."/>
            <person name="Labrenz M."/>
            <person name="Spormann A.M."/>
            <person name="Op den Camp H."/>
            <person name="Overmann J."/>
            <person name="Amann R."/>
            <person name="Jetten M.S.M."/>
            <person name="Mascher T."/>
            <person name="Medema M.H."/>
            <person name="Devos D.P."/>
            <person name="Kaster A.-K."/>
            <person name="Ovreas L."/>
            <person name="Rohde M."/>
            <person name="Galperin M.Y."/>
            <person name="Jogler C."/>
        </authorList>
    </citation>
    <scope>NUCLEOTIDE SEQUENCE [LARGE SCALE GENOMIC DNA]</scope>
    <source>
        <strain evidence="6 7">TBK1r</strain>
    </source>
</reference>
<evidence type="ECO:0000256" key="3">
    <source>
        <dbReference type="ARBA" id="ARBA00023082"/>
    </source>
</evidence>
<keyword evidence="3" id="KW-0731">Sigma factor</keyword>
<dbReference type="EMBL" id="CP036432">
    <property type="protein sequence ID" value="QDV88553.1"/>
    <property type="molecule type" value="Genomic_DNA"/>
</dbReference>
<accession>A0ABX5Y2P2</accession>
<dbReference type="PANTHER" id="PTHR43133">
    <property type="entry name" value="RNA POLYMERASE ECF-TYPE SIGMA FACTO"/>
    <property type="match status" value="1"/>
</dbReference>
<evidence type="ECO:0000256" key="2">
    <source>
        <dbReference type="ARBA" id="ARBA00023015"/>
    </source>
</evidence>
<dbReference type="InterPro" id="IPR039425">
    <property type="entry name" value="RNA_pol_sigma-70-like"/>
</dbReference>
<evidence type="ECO:0000313" key="7">
    <source>
        <dbReference type="Proteomes" id="UP000318081"/>
    </source>
</evidence>
<evidence type="ECO:0000256" key="1">
    <source>
        <dbReference type="ARBA" id="ARBA00010641"/>
    </source>
</evidence>
<dbReference type="NCBIfam" id="TIGR02937">
    <property type="entry name" value="sigma70-ECF"/>
    <property type="match status" value="1"/>
</dbReference>